<name>A0A918KXJ9_9DEIO</name>
<organism evidence="2 3">
    <name type="scientific">Deinococcus ruber</name>
    <dbReference type="NCBI Taxonomy" id="1848197"/>
    <lineage>
        <taxon>Bacteria</taxon>
        <taxon>Thermotogati</taxon>
        <taxon>Deinococcota</taxon>
        <taxon>Deinococci</taxon>
        <taxon>Deinococcales</taxon>
        <taxon>Deinococcaceae</taxon>
        <taxon>Deinococcus</taxon>
    </lineage>
</organism>
<comment type="caution">
    <text evidence="2">The sequence shown here is derived from an EMBL/GenBank/DDBJ whole genome shotgun (WGS) entry which is preliminary data.</text>
</comment>
<gene>
    <name evidence="2" type="ORF">GCM10008957_56130</name>
</gene>
<evidence type="ECO:0000256" key="1">
    <source>
        <dbReference type="SAM" id="MobiDB-lite"/>
    </source>
</evidence>
<reference evidence="2" key="1">
    <citation type="journal article" date="2014" name="Int. J. Syst. Evol. Microbiol.">
        <title>Complete genome sequence of Corynebacterium casei LMG S-19264T (=DSM 44701T), isolated from a smear-ripened cheese.</title>
        <authorList>
            <consortium name="US DOE Joint Genome Institute (JGI-PGF)"/>
            <person name="Walter F."/>
            <person name="Albersmeier A."/>
            <person name="Kalinowski J."/>
            <person name="Ruckert C."/>
        </authorList>
    </citation>
    <scope>NUCLEOTIDE SEQUENCE</scope>
    <source>
        <strain evidence="2">JCM 31311</strain>
    </source>
</reference>
<proteinExistence type="predicted"/>
<dbReference type="Proteomes" id="UP000603865">
    <property type="component" value="Unassembled WGS sequence"/>
</dbReference>
<dbReference type="EMBL" id="BMQL01000105">
    <property type="protein sequence ID" value="GGR40459.1"/>
    <property type="molecule type" value="Genomic_DNA"/>
</dbReference>
<keyword evidence="3" id="KW-1185">Reference proteome</keyword>
<accession>A0A918KXJ9</accession>
<dbReference type="AlphaFoldDB" id="A0A918KXJ9"/>
<evidence type="ECO:0000313" key="2">
    <source>
        <dbReference type="EMBL" id="GGR40459.1"/>
    </source>
</evidence>
<protein>
    <submittedName>
        <fullName evidence="2">Uncharacterized protein</fullName>
    </submittedName>
</protein>
<feature type="compositionally biased region" description="Low complexity" evidence="1">
    <location>
        <begin position="18"/>
        <end position="29"/>
    </location>
</feature>
<feature type="region of interest" description="Disordered" evidence="1">
    <location>
        <begin position="1"/>
        <end position="51"/>
    </location>
</feature>
<dbReference type="RefSeq" id="WP_189093825.1">
    <property type="nucleotide sequence ID" value="NZ_BMQL01000105.1"/>
</dbReference>
<evidence type="ECO:0000313" key="3">
    <source>
        <dbReference type="Proteomes" id="UP000603865"/>
    </source>
</evidence>
<sequence length="51" mass="5808">MSEKLIQRLWPWQATHRPSVPTPTTASTPLDTSVPPPLITDWFTPTPPRRT</sequence>
<reference evidence="2" key="2">
    <citation type="submission" date="2020-09" db="EMBL/GenBank/DDBJ databases">
        <authorList>
            <person name="Sun Q."/>
            <person name="Ohkuma M."/>
        </authorList>
    </citation>
    <scope>NUCLEOTIDE SEQUENCE</scope>
    <source>
        <strain evidence="2">JCM 31311</strain>
    </source>
</reference>